<dbReference type="AlphaFoldDB" id="A0A0E9U6K9"/>
<accession>A0A0E9U6K9</accession>
<evidence type="ECO:0000313" key="1">
    <source>
        <dbReference type="EMBL" id="JAH61549.1"/>
    </source>
</evidence>
<reference evidence="1" key="1">
    <citation type="submission" date="2014-11" db="EMBL/GenBank/DDBJ databases">
        <authorList>
            <person name="Amaro Gonzalez C."/>
        </authorList>
    </citation>
    <scope>NUCLEOTIDE SEQUENCE</scope>
</reference>
<proteinExistence type="predicted"/>
<organism evidence="1">
    <name type="scientific">Anguilla anguilla</name>
    <name type="common">European freshwater eel</name>
    <name type="synonym">Muraena anguilla</name>
    <dbReference type="NCBI Taxonomy" id="7936"/>
    <lineage>
        <taxon>Eukaryota</taxon>
        <taxon>Metazoa</taxon>
        <taxon>Chordata</taxon>
        <taxon>Craniata</taxon>
        <taxon>Vertebrata</taxon>
        <taxon>Euteleostomi</taxon>
        <taxon>Actinopterygii</taxon>
        <taxon>Neopterygii</taxon>
        <taxon>Teleostei</taxon>
        <taxon>Anguilliformes</taxon>
        <taxon>Anguillidae</taxon>
        <taxon>Anguilla</taxon>
    </lineage>
</organism>
<dbReference type="EMBL" id="GBXM01047028">
    <property type="protein sequence ID" value="JAH61549.1"/>
    <property type="molecule type" value="Transcribed_RNA"/>
</dbReference>
<sequence length="78" mass="8568">MFAVCCSAHRFSADVLTTDFVSNRIPFCDPSAMISQVTRSAFDLRRRRKAGRTSDLCVLHVQPSLELGHSSVPPSLSS</sequence>
<protein>
    <submittedName>
        <fullName evidence="1">Uncharacterized protein</fullName>
    </submittedName>
</protein>
<reference evidence="1" key="2">
    <citation type="journal article" date="2015" name="Fish Shellfish Immunol.">
        <title>Early steps in the European eel (Anguilla anguilla)-Vibrio vulnificus interaction in the gills: Role of the RtxA13 toxin.</title>
        <authorList>
            <person name="Callol A."/>
            <person name="Pajuelo D."/>
            <person name="Ebbesson L."/>
            <person name="Teles M."/>
            <person name="MacKenzie S."/>
            <person name="Amaro C."/>
        </authorList>
    </citation>
    <scope>NUCLEOTIDE SEQUENCE</scope>
</reference>
<name>A0A0E9U6K9_ANGAN</name>